<name>Q4RBS6_TETNG</name>
<dbReference type="Pfam" id="PF00096">
    <property type="entry name" value="zf-C2H2"/>
    <property type="match status" value="1"/>
</dbReference>
<dbReference type="GO" id="GO:0005634">
    <property type="term" value="C:nucleus"/>
    <property type="evidence" value="ECO:0007669"/>
    <property type="project" value="TreeGrafter"/>
</dbReference>
<accession>Q4RBS6</accession>
<evidence type="ECO:0000256" key="5">
    <source>
        <dbReference type="PROSITE-ProRule" id="PRU00042"/>
    </source>
</evidence>
<dbReference type="GO" id="GO:0000978">
    <property type="term" value="F:RNA polymerase II cis-regulatory region sequence-specific DNA binding"/>
    <property type="evidence" value="ECO:0007669"/>
    <property type="project" value="TreeGrafter"/>
</dbReference>
<dbReference type="EMBL" id="CAAE01020778">
    <property type="protein sequence ID" value="CAG14157.1"/>
    <property type="molecule type" value="Genomic_DNA"/>
</dbReference>
<comment type="caution">
    <text evidence="8">The sequence shown here is derived from an EMBL/GenBank/DDBJ whole genome shotgun (WGS) entry which is preliminary data.</text>
</comment>
<evidence type="ECO:0000256" key="4">
    <source>
        <dbReference type="ARBA" id="ARBA00022833"/>
    </source>
</evidence>
<reference evidence="8" key="2">
    <citation type="submission" date="2004-02" db="EMBL/GenBank/DDBJ databases">
        <authorList>
            <consortium name="Genoscope"/>
            <consortium name="Whitehead Institute Centre for Genome Research"/>
        </authorList>
    </citation>
    <scope>NUCLEOTIDE SEQUENCE</scope>
</reference>
<dbReference type="PROSITE" id="PS00028">
    <property type="entry name" value="ZINC_FINGER_C2H2_1"/>
    <property type="match status" value="1"/>
</dbReference>
<feature type="compositionally biased region" description="Basic and acidic residues" evidence="6">
    <location>
        <begin position="116"/>
        <end position="125"/>
    </location>
</feature>
<dbReference type="OrthoDB" id="8117402at2759"/>
<feature type="non-terminal residue" evidence="8">
    <location>
        <position position="156"/>
    </location>
</feature>
<keyword evidence="4" id="KW-0862">Zinc</keyword>
<gene>
    <name evidence="8" type="ORF">GSTENG00036596001</name>
</gene>
<evidence type="ECO:0000256" key="3">
    <source>
        <dbReference type="ARBA" id="ARBA00022771"/>
    </source>
</evidence>
<dbReference type="PROSITE" id="PS50157">
    <property type="entry name" value="ZINC_FINGER_C2H2_2"/>
    <property type="match status" value="3"/>
</dbReference>
<evidence type="ECO:0000313" key="8">
    <source>
        <dbReference type="EMBL" id="CAG14157.1"/>
    </source>
</evidence>
<evidence type="ECO:0000256" key="2">
    <source>
        <dbReference type="ARBA" id="ARBA00022737"/>
    </source>
</evidence>
<dbReference type="FunFam" id="3.30.160.60:FF:000764">
    <property type="entry name" value="Zinc finger protein 335"/>
    <property type="match status" value="1"/>
</dbReference>
<evidence type="ECO:0000256" key="6">
    <source>
        <dbReference type="SAM" id="MobiDB-lite"/>
    </source>
</evidence>
<keyword evidence="3 5" id="KW-0863">Zinc-finger</keyword>
<sequence length="156" mass="18409">QCGKSFKKRYTFKMHLLTHIQAVANRRFKCEFCEFVCEDKKALLNHQLSHVSDKPFKCSFCPYRTFREDFLLSHVAVKHTGAKPFACEYCHFSTRHKKNLRLHVRCRHANSFEEWGRRHPEEPPSRRRPFFSLQQIEELKQQHSTAPGPPLSSPGP</sequence>
<reference evidence="8" key="1">
    <citation type="journal article" date="2004" name="Nature">
        <title>Genome duplication in the teleost fish Tetraodon nigroviridis reveals the early vertebrate proto-karyotype.</title>
        <authorList>
            <person name="Jaillon O."/>
            <person name="Aury J.-M."/>
            <person name="Brunet F."/>
            <person name="Petit J.-L."/>
            <person name="Stange-Thomann N."/>
            <person name="Mauceli E."/>
            <person name="Bouneau L."/>
            <person name="Fischer C."/>
            <person name="Ozouf-Costaz C."/>
            <person name="Bernot A."/>
            <person name="Nicaud S."/>
            <person name="Jaffe D."/>
            <person name="Fisher S."/>
            <person name="Lutfalla G."/>
            <person name="Dossat C."/>
            <person name="Segurens B."/>
            <person name="Dasilva C."/>
            <person name="Salanoubat M."/>
            <person name="Levy M."/>
            <person name="Boudet N."/>
            <person name="Castellano S."/>
            <person name="Anthouard V."/>
            <person name="Jubin C."/>
            <person name="Castelli V."/>
            <person name="Katinka M."/>
            <person name="Vacherie B."/>
            <person name="Biemont C."/>
            <person name="Skalli Z."/>
            <person name="Cattolico L."/>
            <person name="Poulain J."/>
            <person name="De Berardinis V."/>
            <person name="Cruaud C."/>
            <person name="Duprat S."/>
            <person name="Brottier P."/>
            <person name="Coutanceau J.-P."/>
            <person name="Gouzy J."/>
            <person name="Parra G."/>
            <person name="Lardier G."/>
            <person name="Chapple C."/>
            <person name="McKernan K.J."/>
            <person name="McEwan P."/>
            <person name="Bosak S."/>
            <person name="Kellis M."/>
            <person name="Volff J.-N."/>
            <person name="Guigo R."/>
            <person name="Zody M.C."/>
            <person name="Mesirov J."/>
            <person name="Lindblad-Toh K."/>
            <person name="Birren B."/>
            <person name="Nusbaum C."/>
            <person name="Kahn D."/>
            <person name="Robinson-Rechavi M."/>
            <person name="Laudet V."/>
            <person name="Schachter V."/>
            <person name="Quetier F."/>
            <person name="Saurin W."/>
            <person name="Scarpelli C."/>
            <person name="Wincker P."/>
            <person name="Lander E.S."/>
            <person name="Weissenbach J."/>
            <person name="Roest Crollius H."/>
        </authorList>
    </citation>
    <scope>NUCLEOTIDE SEQUENCE [LARGE SCALE GENOMIC DNA]</scope>
</reference>
<feature type="domain" description="C2H2-type" evidence="7">
    <location>
        <begin position="85"/>
        <end position="113"/>
    </location>
</feature>
<feature type="non-terminal residue" evidence="8">
    <location>
        <position position="1"/>
    </location>
</feature>
<dbReference type="Gene3D" id="3.30.160.60">
    <property type="entry name" value="Classic Zinc Finger"/>
    <property type="match status" value="2"/>
</dbReference>
<feature type="compositionally biased region" description="Pro residues" evidence="6">
    <location>
        <begin position="147"/>
        <end position="156"/>
    </location>
</feature>
<feature type="domain" description="C2H2-type" evidence="7">
    <location>
        <begin position="56"/>
        <end position="84"/>
    </location>
</feature>
<dbReference type="PANTHER" id="PTHR24403">
    <property type="entry name" value="ZINC FINGER PROTEIN"/>
    <property type="match status" value="1"/>
</dbReference>
<dbReference type="KEGG" id="tng:GSTEN00036596G001"/>
<dbReference type="GO" id="GO:0008270">
    <property type="term" value="F:zinc ion binding"/>
    <property type="evidence" value="ECO:0007669"/>
    <property type="project" value="UniProtKB-KW"/>
</dbReference>
<dbReference type="SUPFAM" id="SSF57667">
    <property type="entry name" value="beta-beta-alpha zinc fingers"/>
    <property type="match status" value="2"/>
</dbReference>
<dbReference type="GO" id="GO:0050769">
    <property type="term" value="P:positive regulation of neurogenesis"/>
    <property type="evidence" value="ECO:0007669"/>
    <property type="project" value="TreeGrafter"/>
</dbReference>
<protein>
    <submittedName>
        <fullName evidence="8">(spotted green pufferfish) hypothetical protein</fullName>
    </submittedName>
</protein>
<feature type="domain" description="C2H2-type" evidence="7">
    <location>
        <begin position="28"/>
        <end position="55"/>
    </location>
</feature>
<dbReference type="SMART" id="SM00355">
    <property type="entry name" value="ZnF_C2H2"/>
    <property type="match status" value="4"/>
</dbReference>
<dbReference type="GO" id="GO:0007420">
    <property type="term" value="P:brain development"/>
    <property type="evidence" value="ECO:0007669"/>
    <property type="project" value="TreeGrafter"/>
</dbReference>
<proteinExistence type="predicted"/>
<dbReference type="InterPro" id="IPR036236">
    <property type="entry name" value="Znf_C2H2_sf"/>
</dbReference>
<dbReference type="PANTHER" id="PTHR24403:SF36">
    <property type="entry name" value="ZINC FINGER PROTEIN 335"/>
    <property type="match status" value="1"/>
</dbReference>
<dbReference type="InterPro" id="IPR013087">
    <property type="entry name" value="Znf_C2H2_type"/>
</dbReference>
<evidence type="ECO:0000259" key="7">
    <source>
        <dbReference type="PROSITE" id="PS50157"/>
    </source>
</evidence>
<dbReference type="InterPro" id="IPR050688">
    <property type="entry name" value="Zinc_finger/UBP_domain"/>
</dbReference>
<evidence type="ECO:0000256" key="1">
    <source>
        <dbReference type="ARBA" id="ARBA00022723"/>
    </source>
</evidence>
<dbReference type="AlphaFoldDB" id="Q4RBS6"/>
<keyword evidence="1" id="KW-0479">Metal-binding</keyword>
<keyword evidence="2" id="KW-0677">Repeat</keyword>
<feature type="region of interest" description="Disordered" evidence="6">
    <location>
        <begin position="116"/>
        <end position="156"/>
    </location>
</feature>
<dbReference type="GO" id="GO:0045944">
    <property type="term" value="P:positive regulation of transcription by RNA polymerase II"/>
    <property type="evidence" value="ECO:0007669"/>
    <property type="project" value="TreeGrafter"/>
</dbReference>
<organism evidence="8">
    <name type="scientific">Tetraodon nigroviridis</name>
    <name type="common">Spotted green pufferfish</name>
    <name type="synonym">Chelonodon nigroviridis</name>
    <dbReference type="NCBI Taxonomy" id="99883"/>
    <lineage>
        <taxon>Eukaryota</taxon>
        <taxon>Metazoa</taxon>
        <taxon>Chordata</taxon>
        <taxon>Craniata</taxon>
        <taxon>Vertebrata</taxon>
        <taxon>Euteleostomi</taxon>
        <taxon>Actinopterygii</taxon>
        <taxon>Neopterygii</taxon>
        <taxon>Teleostei</taxon>
        <taxon>Neoteleostei</taxon>
        <taxon>Acanthomorphata</taxon>
        <taxon>Eupercaria</taxon>
        <taxon>Tetraodontiformes</taxon>
        <taxon>Tetradontoidea</taxon>
        <taxon>Tetraodontidae</taxon>
        <taxon>Tetraodon</taxon>
    </lineage>
</organism>